<dbReference type="EMBL" id="AP018366">
    <property type="protein sequence ID" value="BBG20686.1"/>
    <property type="molecule type" value="Genomic_DNA"/>
</dbReference>
<protein>
    <submittedName>
        <fullName evidence="1">Uncharacterized protein</fullName>
    </submittedName>
</protein>
<evidence type="ECO:0000313" key="1">
    <source>
        <dbReference type="EMBL" id="BBG20686.1"/>
    </source>
</evidence>
<sequence>MSTPPCPRPCHRHRNEPHVTETATTTVTTMNLRRRRGVKPLRATTRALRSFANHAEHLALLAGLAIVMKVEFHVGPSWLEHTGTQGVLVVLALAGVADLTRRTAFLAANQIDPDIEDGDAFWAVSHLLKELGIDVRGGALPYEVMSNLQTSHTLPRLYALLDDLAAAFADDDEDDDADAMREAAASIRSASRTLGDHHA</sequence>
<name>A0A7R6QDV8_9ACTN</name>
<geneLocation type="plasmid" evidence="1 2">
    <name>pRVR1</name>
</geneLocation>
<dbReference type="KEGG" id="arev:RVR_P166"/>
<dbReference type="AlphaFoldDB" id="A0A7R6QDV8"/>
<evidence type="ECO:0000313" key="2">
    <source>
        <dbReference type="Proteomes" id="UP000595703"/>
    </source>
</evidence>
<accession>A0A7R6QDV8</accession>
<keyword evidence="2" id="KW-1185">Reference proteome</keyword>
<gene>
    <name evidence="1" type="ORF">RVR_P166</name>
</gene>
<organism evidence="1 2">
    <name type="scientific">Actinacidiphila reveromycinica</name>
    <dbReference type="NCBI Taxonomy" id="659352"/>
    <lineage>
        <taxon>Bacteria</taxon>
        <taxon>Bacillati</taxon>
        <taxon>Actinomycetota</taxon>
        <taxon>Actinomycetes</taxon>
        <taxon>Kitasatosporales</taxon>
        <taxon>Streptomycetaceae</taxon>
        <taxon>Actinacidiphila</taxon>
    </lineage>
</organism>
<proteinExistence type="predicted"/>
<keyword evidence="1" id="KW-0614">Plasmid</keyword>
<reference evidence="1 2" key="1">
    <citation type="journal article" date="2020" name="Sci. Rep.">
        <title>beta-carboline chemical signals induce reveromycin production through a LuxR family regulator in Streptomyces sp. SN-593.</title>
        <authorList>
            <person name="Panthee S."/>
            <person name="Kito N."/>
            <person name="Hayashi T."/>
            <person name="Shimizu T."/>
            <person name="Ishikawa J."/>
            <person name="Hamamoto H."/>
            <person name="Osada H."/>
            <person name="Takahashi S."/>
        </authorList>
    </citation>
    <scope>NUCLEOTIDE SEQUENCE [LARGE SCALE GENOMIC DNA]</scope>
    <source>
        <strain evidence="1 2">SN-593</strain>
        <plasmid evidence="1 2">pRVR1</plasmid>
    </source>
</reference>
<dbReference type="Proteomes" id="UP000595703">
    <property type="component" value="Plasmid pRVR1"/>
</dbReference>